<dbReference type="PROSITE" id="PS00922">
    <property type="entry name" value="TRANSGLYCOSYLASE"/>
    <property type="match status" value="1"/>
</dbReference>
<dbReference type="SUPFAM" id="SSF53955">
    <property type="entry name" value="Lysozyme-like"/>
    <property type="match status" value="1"/>
</dbReference>
<evidence type="ECO:0000313" key="4">
    <source>
        <dbReference type="Proteomes" id="UP000199427"/>
    </source>
</evidence>
<dbReference type="GO" id="GO:0008933">
    <property type="term" value="F:peptidoglycan lytic transglycosylase activity"/>
    <property type="evidence" value="ECO:0007669"/>
    <property type="project" value="InterPro"/>
</dbReference>
<accession>A0A1H9LML1</accession>
<dbReference type="GO" id="GO:0016020">
    <property type="term" value="C:membrane"/>
    <property type="evidence" value="ECO:0007669"/>
    <property type="project" value="InterPro"/>
</dbReference>
<feature type="domain" description="Transglycosylase SLT" evidence="2">
    <location>
        <begin position="96"/>
        <end position="202"/>
    </location>
</feature>
<organism evidence="3 4">
    <name type="scientific">Piscibacillus halophilus</name>
    <dbReference type="NCBI Taxonomy" id="571933"/>
    <lineage>
        <taxon>Bacteria</taxon>
        <taxon>Bacillati</taxon>
        <taxon>Bacillota</taxon>
        <taxon>Bacilli</taxon>
        <taxon>Bacillales</taxon>
        <taxon>Bacillaceae</taxon>
        <taxon>Piscibacillus</taxon>
    </lineage>
</organism>
<dbReference type="EMBL" id="FOES01000049">
    <property type="protein sequence ID" value="SER12711.1"/>
    <property type="molecule type" value="Genomic_DNA"/>
</dbReference>
<dbReference type="Proteomes" id="UP000199427">
    <property type="component" value="Unassembled WGS sequence"/>
</dbReference>
<keyword evidence="4" id="KW-1185">Reference proteome</keyword>
<gene>
    <name evidence="3" type="ORF">SAMN05216362_14917</name>
</gene>
<dbReference type="Pfam" id="PF01464">
    <property type="entry name" value="SLT"/>
    <property type="match status" value="1"/>
</dbReference>
<protein>
    <submittedName>
        <fullName evidence="3">Transglycosylase SLT domain-containing protein</fullName>
    </submittedName>
</protein>
<evidence type="ECO:0000259" key="2">
    <source>
        <dbReference type="Pfam" id="PF01464"/>
    </source>
</evidence>
<dbReference type="AlphaFoldDB" id="A0A1H9LML1"/>
<proteinExistence type="inferred from homology"/>
<evidence type="ECO:0000313" key="3">
    <source>
        <dbReference type="EMBL" id="SER12711.1"/>
    </source>
</evidence>
<dbReference type="PANTHER" id="PTHR37423:SF2">
    <property type="entry name" value="MEMBRANE-BOUND LYTIC MUREIN TRANSGLYCOSYLASE C"/>
    <property type="match status" value="1"/>
</dbReference>
<comment type="similarity">
    <text evidence="1">Belongs to the transglycosylase Slt family.</text>
</comment>
<dbReference type="InterPro" id="IPR008258">
    <property type="entry name" value="Transglycosylase_SLT_dom_1"/>
</dbReference>
<dbReference type="Gene3D" id="1.10.530.10">
    <property type="match status" value="1"/>
</dbReference>
<reference evidence="3 4" key="1">
    <citation type="submission" date="2016-10" db="EMBL/GenBank/DDBJ databases">
        <authorList>
            <person name="de Groot N.N."/>
        </authorList>
    </citation>
    <scope>NUCLEOTIDE SEQUENCE [LARGE SCALE GENOMIC DNA]</scope>
    <source>
        <strain evidence="3 4">DSM 21633</strain>
    </source>
</reference>
<dbReference type="RefSeq" id="WP_305728830.1">
    <property type="nucleotide sequence ID" value="NZ_FOES01000049.1"/>
</dbReference>
<name>A0A1H9LML1_9BACI</name>
<evidence type="ECO:0000256" key="1">
    <source>
        <dbReference type="ARBA" id="ARBA00007734"/>
    </source>
</evidence>
<dbReference type="CDD" id="cd00254">
    <property type="entry name" value="LT-like"/>
    <property type="match status" value="1"/>
</dbReference>
<dbReference type="InterPro" id="IPR000189">
    <property type="entry name" value="Transglyc_AS"/>
</dbReference>
<dbReference type="InterPro" id="IPR023346">
    <property type="entry name" value="Lysozyme-like_dom_sf"/>
</dbReference>
<dbReference type="GO" id="GO:0000270">
    <property type="term" value="P:peptidoglycan metabolic process"/>
    <property type="evidence" value="ECO:0007669"/>
    <property type="project" value="InterPro"/>
</dbReference>
<dbReference type="STRING" id="571933.SAMN05216362_14917"/>
<sequence>MIEPRLYETMLNYQKAMQTNDFGRNQSSDHTYTMFKELFESYLGNQQSPVESLYLQGEQPSTMNQPNQLPFTHSSVSPVSMQQISYDQPSKFDDIIENVADQYGLDADLIRKVIQTESNFNPEAVSQAGAAGLMQLMPATARALGVTNVFDPVQNIEGGAKYLKDMINRYDGDLKLALAAYNAGPGNVDQHQGVPPFEETQNYVKKILG</sequence>
<dbReference type="PANTHER" id="PTHR37423">
    <property type="entry name" value="SOLUBLE LYTIC MUREIN TRANSGLYCOSYLASE-RELATED"/>
    <property type="match status" value="1"/>
</dbReference>